<comment type="subcellular location">
    <subcellularLocation>
        <location evidence="6">Cytoplasm</location>
    </subcellularLocation>
</comment>
<accession>A0A9D9GRS9</accession>
<comment type="caution">
    <text evidence="7">The sequence shown here is derived from an EMBL/GenBank/DDBJ whole genome shotgun (WGS) entry which is preliminary data.</text>
</comment>
<keyword evidence="4 6" id="KW-0949">S-adenosyl-L-methionine</keyword>
<comment type="subunit">
    <text evidence="6">Homodimer.</text>
</comment>
<keyword evidence="3 6" id="KW-0808">Transferase</keyword>
<reference evidence="7" key="1">
    <citation type="submission" date="2020-10" db="EMBL/GenBank/DDBJ databases">
        <authorList>
            <person name="Gilroy R."/>
        </authorList>
    </citation>
    <scope>NUCLEOTIDE SEQUENCE</scope>
    <source>
        <strain evidence="7">1748</strain>
    </source>
</reference>
<evidence type="ECO:0000256" key="1">
    <source>
        <dbReference type="ARBA" id="ARBA00022552"/>
    </source>
</evidence>
<gene>
    <name evidence="6" type="primary">rlmH</name>
    <name evidence="7" type="ORF">IAC78_03095</name>
</gene>
<dbReference type="GO" id="GO:0005737">
    <property type="term" value="C:cytoplasm"/>
    <property type="evidence" value="ECO:0007669"/>
    <property type="project" value="UniProtKB-SubCell"/>
</dbReference>
<dbReference type="Proteomes" id="UP000823629">
    <property type="component" value="Unassembled WGS sequence"/>
</dbReference>
<evidence type="ECO:0000313" key="7">
    <source>
        <dbReference type="EMBL" id="MBO8414441.1"/>
    </source>
</evidence>
<dbReference type="GO" id="GO:0070038">
    <property type="term" value="F:rRNA (pseudouridine-N3-)-methyltransferase activity"/>
    <property type="evidence" value="ECO:0007669"/>
    <property type="project" value="UniProtKB-UniRule"/>
</dbReference>
<comment type="caution">
    <text evidence="6">Lacks conserved residue(s) required for the propagation of feature annotation.</text>
</comment>
<feature type="binding site" evidence="6">
    <location>
        <position position="107"/>
    </location>
    <ligand>
        <name>S-adenosyl-L-methionine</name>
        <dbReference type="ChEBI" id="CHEBI:59789"/>
    </ligand>
</feature>
<dbReference type="AlphaFoldDB" id="A0A9D9GRS9"/>
<proteinExistence type="inferred from homology"/>
<dbReference type="HAMAP" id="MF_00658">
    <property type="entry name" value="23SrRNA_methyltr_H"/>
    <property type="match status" value="1"/>
</dbReference>
<comment type="catalytic activity">
    <reaction evidence="6">
        <text>pseudouridine(1915) in 23S rRNA + S-adenosyl-L-methionine = N(3)-methylpseudouridine(1915) in 23S rRNA + S-adenosyl-L-homocysteine + H(+)</text>
        <dbReference type="Rhea" id="RHEA:42752"/>
        <dbReference type="Rhea" id="RHEA-COMP:10221"/>
        <dbReference type="Rhea" id="RHEA-COMP:10222"/>
        <dbReference type="ChEBI" id="CHEBI:15378"/>
        <dbReference type="ChEBI" id="CHEBI:57856"/>
        <dbReference type="ChEBI" id="CHEBI:59789"/>
        <dbReference type="ChEBI" id="CHEBI:65314"/>
        <dbReference type="ChEBI" id="CHEBI:74486"/>
        <dbReference type="EC" id="2.1.1.177"/>
    </reaction>
</comment>
<name>A0A9D9GRS9_9BACL</name>
<evidence type="ECO:0000256" key="4">
    <source>
        <dbReference type="ARBA" id="ARBA00022691"/>
    </source>
</evidence>
<keyword evidence="2 6" id="KW-0489">Methyltransferase</keyword>
<dbReference type="InterPro" id="IPR029028">
    <property type="entry name" value="Alpha/beta_knot_MTases"/>
</dbReference>
<reference evidence="7" key="2">
    <citation type="journal article" date="2021" name="PeerJ">
        <title>Extensive microbial diversity within the chicken gut microbiome revealed by metagenomics and culture.</title>
        <authorList>
            <person name="Gilroy R."/>
            <person name="Ravi A."/>
            <person name="Getino M."/>
            <person name="Pursley I."/>
            <person name="Horton D.L."/>
            <person name="Alikhan N.F."/>
            <person name="Baker D."/>
            <person name="Gharbi K."/>
            <person name="Hall N."/>
            <person name="Watson M."/>
            <person name="Adriaenssens E.M."/>
            <person name="Foster-Nyarko E."/>
            <person name="Jarju S."/>
            <person name="Secka A."/>
            <person name="Antonio M."/>
            <person name="Oren A."/>
            <person name="Chaudhuri R.R."/>
            <person name="La Ragione R."/>
            <person name="Hildebrand F."/>
            <person name="Pallen M.J."/>
        </authorList>
    </citation>
    <scope>NUCLEOTIDE SEQUENCE</scope>
    <source>
        <strain evidence="7">1748</strain>
    </source>
</reference>
<keyword evidence="6" id="KW-0963">Cytoplasm</keyword>
<dbReference type="InterPro" id="IPR003742">
    <property type="entry name" value="RlmH-like"/>
</dbReference>
<organism evidence="7 8">
    <name type="scientific">Candidatus Scatoplasma merdavium</name>
    <dbReference type="NCBI Taxonomy" id="2840932"/>
    <lineage>
        <taxon>Bacteria</taxon>
        <taxon>Bacillati</taxon>
        <taxon>Bacillota</taxon>
        <taxon>Bacilli</taxon>
        <taxon>Bacillales</taxon>
        <taxon>Candidatus Scatoplasma</taxon>
    </lineage>
</organism>
<evidence type="ECO:0000256" key="6">
    <source>
        <dbReference type="HAMAP-Rule" id="MF_00658"/>
    </source>
</evidence>
<evidence type="ECO:0000256" key="3">
    <source>
        <dbReference type="ARBA" id="ARBA00022679"/>
    </source>
</evidence>
<protein>
    <recommendedName>
        <fullName evidence="6">Ribosomal RNA large subunit methyltransferase H</fullName>
        <ecNumber evidence="6">2.1.1.177</ecNumber>
    </recommendedName>
    <alternativeName>
        <fullName evidence="6">23S rRNA (pseudouridine1915-N3)-methyltransferase</fullName>
    </alternativeName>
    <alternativeName>
        <fullName evidence="6">23S rRNA m3Psi1915 methyltransferase</fullName>
    </alternativeName>
    <alternativeName>
        <fullName evidence="6">rRNA (pseudouridine-N3-)-methyltransferase RlmH</fullName>
    </alternativeName>
</protein>
<evidence type="ECO:0000256" key="5">
    <source>
        <dbReference type="ARBA" id="ARBA00038303"/>
    </source>
</evidence>
<dbReference type="Pfam" id="PF02590">
    <property type="entry name" value="SPOUT_MTase"/>
    <property type="match status" value="1"/>
</dbReference>
<dbReference type="InterPro" id="IPR029026">
    <property type="entry name" value="tRNA_m1G_MTases_N"/>
</dbReference>
<dbReference type="PANTHER" id="PTHR33603">
    <property type="entry name" value="METHYLTRANSFERASE"/>
    <property type="match status" value="1"/>
</dbReference>
<evidence type="ECO:0000256" key="2">
    <source>
        <dbReference type="ARBA" id="ARBA00022603"/>
    </source>
</evidence>
<comment type="function">
    <text evidence="6">Specifically methylates the pseudouridine at position 1915 (m3Psi1915) in 23S rRNA.</text>
</comment>
<dbReference type="PIRSF" id="PIRSF004505">
    <property type="entry name" value="MT_bac"/>
    <property type="match status" value="1"/>
</dbReference>
<dbReference type="EMBL" id="JADING010000087">
    <property type="protein sequence ID" value="MBO8414441.1"/>
    <property type="molecule type" value="Genomic_DNA"/>
</dbReference>
<evidence type="ECO:0000313" key="8">
    <source>
        <dbReference type="Proteomes" id="UP000823629"/>
    </source>
</evidence>
<keyword evidence="1 6" id="KW-0698">rRNA processing</keyword>
<dbReference type="CDD" id="cd18081">
    <property type="entry name" value="RlmH-like"/>
    <property type="match status" value="1"/>
</dbReference>
<comment type="similarity">
    <text evidence="5 6">Belongs to the RNA methyltransferase RlmH family.</text>
</comment>
<dbReference type="EC" id="2.1.1.177" evidence="6"/>
<dbReference type="Gene3D" id="3.40.1280.10">
    <property type="match status" value="1"/>
</dbReference>
<sequence length="158" mass="18199">MRKINFVLFGSPKESYLSDAYKEYAKRLTKYAKVNFVFLDEVEVKGQLNQSNIDKALDKEAEVLLKNINLSKTSLILFDLHGKEMNSEDFSKAIFKLPNLDMTFVIGSSNGLSDILREKANLRVCFSKMTTTHPLALLFCLEQVYRAFKIDNNETYHK</sequence>
<dbReference type="SUPFAM" id="SSF75217">
    <property type="entry name" value="alpha/beta knot"/>
    <property type="match status" value="1"/>
</dbReference>
<dbReference type="PANTHER" id="PTHR33603:SF1">
    <property type="entry name" value="RIBOSOMAL RNA LARGE SUBUNIT METHYLTRANSFERASE H"/>
    <property type="match status" value="1"/>
</dbReference>